<dbReference type="InterPro" id="IPR032466">
    <property type="entry name" value="Metal_Hydrolase"/>
</dbReference>
<feature type="active site" description="Proton donor/acceptor" evidence="6">
    <location>
        <position position="268"/>
    </location>
</feature>
<evidence type="ECO:0000313" key="11">
    <source>
        <dbReference type="Proteomes" id="UP000244069"/>
    </source>
</evidence>
<keyword evidence="4 5" id="KW-0119">Carbohydrate metabolism</keyword>
<dbReference type="SUPFAM" id="SSF51556">
    <property type="entry name" value="Metallo-dependent hydrolases"/>
    <property type="match status" value="1"/>
</dbReference>
<accession>A0A2T6BAB4</accession>
<feature type="binding site" evidence="7">
    <location>
        <position position="220"/>
    </location>
    <ligand>
        <name>substrate</name>
    </ligand>
</feature>
<dbReference type="InterPro" id="IPR006680">
    <property type="entry name" value="Amidohydro-rel"/>
</dbReference>
<dbReference type="NCBIfam" id="TIGR00221">
    <property type="entry name" value="nagA"/>
    <property type="match status" value="1"/>
</dbReference>
<dbReference type="Pfam" id="PF01979">
    <property type="entry name" value="Amidohydro_1"/>
    <property type="match status" value="1"/>
</dbReference>
<evidence type="ECO:0000256" key="5">
    <source>
        <dbReference type="PIRNR" id="PIRNR038994"/>
    </source>
</evidence>
<comment type="similarity">
    <text evidence="1 5">Belongs to the metallo-dependent hydrolases superfamily. NagA family.</text>
</comment>
<evidence type="ECO:0000256" key="3">
    <source>
        <dbReference type="ARBA" id="ARBA00022801"/>
    </source>
</evidence>
<feature type="binding site" evidence="7">
    <location>
        <begin position="212"/>
        <end position="213"/>
    </location>
    <ligand>
        <name>substrate</name>
    </ligand>
</feature>
<feature type="binding site" evidence="8">
    <location>
        <position position="122"/>
    </location>
    <ligand>
        <name>Zn(2+)</name>
        <dbReference type="ChEBI" id="CHEBI:29105"/>
    </ligand>
</feature>
<evidence type="ECO:0000256" key="1">
    <source>
        <dbReference type="ARBA" id="ARBA00010716"/>
    </source>
</evidence>
<dbReference type="AlphaFoldDB" id="A0A2T6BAB4"/>
<dbReference type="GO" id="GO:0006046">
    <property type="term" value="P:N-acetylglucosamine catabolic process"/>
    <property type="evidence" value="ECO:0007669"/>
    <property type="project" value="TreeGrafter"/>
</dbReference>
<proteinExistence type="inferred from homology"/>
<dbReference type="InterPro" id="IPR003764">
    <property type="entry name" value="GlcNAc_6-P_deAcase"/>
</dbReference>
<feature type="binding site" evidence="8">
    <location>
        <position position="188"/>
    </location>
    <ligand>
        <name>Zn(2+)</name>
        <dbReference type="ChEBI" id="CHEBI:29105"/>
    </ligand>
</feature>
<feature type="domain" description="Amidohydrolase-related" evidence="9">
    <location>
        <begin position="45"/>
        <end position="368"/>
    </location>
</feature>
<dbReference type="OrthoDB" id="9776488at2"/>
<dbReference type="RefSeq" id="WP_107974338.1">
    <property type="nucleotide sequence ID" value="NZ_BMEZ01000001.1"/>
</dbReference>
<dbReference type="Proteomes" id="UP000244069">
    <property type="component" value="Unassembled WGS sequence"/>
</dbReference>
<evidence type="ECO:0000256" key="7">
    <source>
        <dbReference type="PIRSR" id="PIRSR038994-2"/>
    </source>
</evidence>
<evidence type="ECO:0000256" key="6">
    <source>
        <dbReference type="PIRSR" id="PIRSR038994-1"/>
    </source>
</evidence>
<keyword evidence="2 8" id="KW-0479">Metal-binding</keyword>
<keyword evidence="3 5" id="KW-0378">Hydrolase</keyword>
<reference evidence="10 11" key="1">
    <citation type="submission" date="2018-04" db="EMBL/GenBank/DDBJ databases">
        <title>Genomic Encyclopedia of Archaeal and Bacterial Type Strains, Phase II (KMG-II): from individual species to whole genera.</title>
        <authorList>
            <person name="Goeker M."/>
        </authorList>
    </citation>
    <scope>NUCLEOTIDE SEQUENCE [LARGE SCALE GENOMIC DNA]</scope>
    <source>
        <strain evidence="10 11">DSM 29329</strain>
    </source>
</reference>
<feature type="binding site" evidence="7">
    <location>
        <position position="244"/>
    </location>
    <ligand>
        <name>substrate</name>
    </ligand>
</feature>
<organism evidence="10 11">
    <name type="scientific">Allosediminivita pacifica</name>
    <dbReference type="NCBI Taxonomy" id="1267769"/>
    <lineage>
        <taxon>Bacteria</taxon>
        <taxon>Pseudomonadati</taxon>
        <taxon>Pseudomonadota</taxon>
        <taxon>Alphaproteobacteria</taxon>
        <taxon>Rhodobacterales</taxon>
        <taxon>Paracoccaceae</taxon>
        <taxon>Allosediminivita</taxon>
    </lineage>
</organism>
<feature type="binding site" evidence="7">
    <location>
        <position position="133"/>
    </location>
    <ligand>
        <name>substrate</name>
    </ligand>
</feature>
<protein>
    <submittedName>
        <fullName evidence="10">N-acetylglucosamine 6-phosphate deacetylase</fullName>
    </submittedName>
</protein>
<dbReference type="GO" id="GO:0046872">
    <property type="term" value="F:metal ion binding"/>
    <property type="evidence" value="ECO:0007669"/>
    <property type="project" value="UniProtKB-KW"/>
</dbReference>
<dbReference type="InterPro" id="IPR011059">
    <property type="entry name" value="Metal-dep_hydrolase_composite"/>
</dbReference>
<dbReference type="EMBL" id="QBKN01000001">
    <property type="protein sequence ID" value="PTX52972.1"/>
    <property type="molecule type" value="Genomic_DNA"/>
</dbReference>
<feature type="binding site" evidence="7">
    <location>
        <begin position="301"/>
        <end position="303"/>
    </location>
    <ligand>
        <name>substrate</name>
    </ligand>
</feature>
<evidence type="ECO:0000256" key="4">
    <source>
        <dbReference type="ARBA" id="ARBA00023277"/>
    </source>
</evidence>
<sequence length="376" mass="38800">MTAGVSPVARRVFDGQTWHRDVAVAFANGRITDLIPGGAPEVDLIVPGLVDLQVNGGGGVQFNNRPDAGGIASICAAHRSLGTTSILVTLITDGPDVTHAAIAAVAEARAAGQAGLVGVHLEGPHLDPARPGTHDPALVRPMEEADLACILDAVETCGPLLVTLAPEAVALDQVARLVRGGVRVSLGHSDCDAEIAKVYMAAGARMTTHLFNAMSQMSHRAPGLVGASLESGTVSYGLIADGHHVSDTAMCVALRAKRGPGHIFLVSDSMAVAGSDLDAFTLNGRTIRRAGGRLALEDGTLAGADISLLEAVRYCTERLDLPLGEAIRMATLYPSEAMGLADRGRLTPGARADFLVLDGALELKSTWVGGLLEAQS</sequence>
<dbReference type="SUPFAM" id="SSF51338">
    <property type="entry name" value="Composite domain of metallo-dependent hydrolases"/>
    <property type="match status" value="1"/>
</dbReference>
<comment type="cofactor">
    <cofactor evidence="8">
        <name>a divalent metal cation</name>
        <dbReference type="ChEBI" id="CHEBI:60240"/>
    </cofactor>
    <text evidence="8">Binds 1 divalent metal cation per subunit.</text>
</comment>
<dbReference type="PANTHER" id="PTHR11113">
    <property type="entry name" value="N-ACETYLGLUCOSAMINE-6-PHOSPHATE DEACETYLASE"/>
    <property type="match status" value="1"/>
</dbReference>
<keyword evidence="11" id="KW-1185">Reference proteome</keyword>
<dbReference type="PIRSF" id="PIRSF038994">
    <property type="entry name" value="NagA"/>
    <property type="match status" value="1"/>
</dbReference>
<evidence type="ECO:0000256" key="2">
    <source>
        <dbReference type="ARBA" id="ARBA00022723"/>
    </source>
</evidence>
<gene>
    <name evidence="10" type="ORF">C8N44_101263</name>
</gene>
<feature type="binding site" evidence="8">
    <location>
        <position position="209"/>
    </location>
    <ligand>
        <name>Zn(2+)</name>
        <dbReference type="ChEBI" id="CHEBI:29105"/>
    </ligand>
</feature>
<dbReference type="Gene3D" id="3.20.20.140">
    <property type="entry name" value="Metal-dependent hydrolases"/>
    <property type="match status" value="1"/>
</dbReference>
<comment type="caution">
    <text evidence="10">The sequence shown here is derived from an EMBL/GenBank/DDBJ whole genome shotgun (WGS) entry which is preliminary data.</text>
</comment>
<evidence type="ECO:0000259" key="9">
    <source>
        <dbReference type="Pfam" id="PF01979"/>
    </source>
</evidence>
<name>A0A2T6BAB4_9RHOB</name>
<evidence type="ECO:0000313" key="10">
    <source>
        <dbReference type="EMBL" id="PTX52972.1"/>
    </source>
</evidence>
<dbReference type="Gene3D" id="2.30.40.10">
    <property type="entry name" value="Urease, subunit C, domain 1"/>
    <property type="match status" value="1"/>
</dbReference>
<dbReference type="GO" id="GO:0008448">
    <property type="term" value="F:N-acetylglucosamine-6-phosphate deacetylase activity"/>
    <property type="evidence" value="ECO:0007669"/>
    <property type="project" value="InterPro"/>
</dbReference>
<evidence type="ECO:0000256" key="8">
    <source>
        <dbReference type="PIRSR" id="PIRSR038994-3"/>
    </source>
</evidence>
<dbReference type="PANTHER" id="PTHR11113:SF14">
    <property type="entry name" value="N-ACETYLGLUCOSAMINE-6-PHOSPHATE DEACETYLASE"/>
    <property type="match status" value="1"/>
</dbReference>